<dbReference type="Proteomes" id="UP000658278">
    <property type="component" value="Unassembled WGS sequence"/>
</dbReference>
<sequence>MTNARRCYLAEIEKVEQPSGIAADGLNLPTDRFGGRKLVVGRREWVRLPGLGVGVMNAKTDSGARTSSLHAEEIELSEDQRKVRFITEDHYGVRTPCEVDVGGVSRVKSSTGEAQVRIWIEVDLEMPGGFRWRGRLTLADRSRMLCQMLLGRRCLSGYFLVDVQGNHLAGGVRDFA</sequence>
<dbReference type="Pfam" id="PF05618">
    <property type="entry name" value="Zn_protease"/>
    <property type="match status" value="1"/>
</dbReference>
<comment type="caution">
    <text evidence="2">The sequence shown here is derived from an EMBL/GenBank/DDBJ whole genome shotgun (WGS) entry which is preliminary data.</text>
</comment>
<accession>A0A934VHP7</accession>
<dbReference type="InterPro" id="IPR008503">
    <property type="entry name" value="Asp_endopeptidase"/>
</dbReference>
<reference evidence="2" key="1">
    <citation type="submission" date="2021-01" db="EMBL/GenBank/DDBJ databases">
        <title>Modified the classification status of verrucomicrobia.</title>
        <authorList>
            <person name="Feng X."/>
        </authorList>
    </citation>
    <scope>NUCLEOTIDE SEQUENCE</scope>
    <source>
        <strain evidence="2">KCTC 22201</strain>
    </source>
</reference>
<protein>
    <submittedName>
        <fullName evidence="2">ATP-dependent zinc protease</fullName>
    </submittedName>
</protein>
<evidence type="ECO:0000259" key="1">
    <source>
        <dbReference type="Pfam" id="PF05618"/>
    </source>
</evidence>
<keyword evidence="3" id="KW-1185">Reference proteome</keyword>
<dbReference type="PANTHER" id="PTHR38037:SF2">
    <property type="entry name" value="ATP-DEPENDENT ZINC PROTEASE DOMAIN-CONTAINING PROTEIN-RELATED"/>
    <property type="match status" value="1"/>
</dbReference>
<organism evidence="2 3">
    <name type="scientific">Haloferula rosea</name>
    <dbReference type="NCBI Taxonomy" id="490093"/>
    <lineage>
        <taxon>Bacteria</taxon>
        <taxon>Pseudomonadati</taxon>
        <taxon>Verrucomicrobiota</taxon>
        <taxon>Verrucomicrobiia</taxon>
        <taxon>Verrucomicrobiales</taxon>
        <taxon>Verrucomicrobiaceae</taxon>
        <taxon>Haloferula</taxon>
    </lineage>
</organism>
<evidence type="ECO:0000313" key="3">
    <source>
        <dbReference type="Proteomes" id="UP000658278"/>
    </source>
</evidence>
<dbReference type="PANTHER" id="PTHR38037">
    <property type="entry name" value="ZN_PROTEASE DOMAIN-CONTAINING PROTEIN"/>
    <property type="match status" value="1"/>
</dbReference>
<gene>
    <name evidence="2" type="ORF">JIN81_17855</name>
</gene>
<keyword evidence="2" id="KW-0378">Hydrolase</keyword>
<dbReference type="GO" id="GO:0008233">
    <property type="term" value="F:peptidase activity"/>
    <property type="evidence" value="ECO:0007669"/>
    <property type="project" value="UniProtKB-KW"/>
</dbReference>
<dbReference type="SUPFAM" id="SSF50630">
    <property type="entry name" value="Acid proteases"/>
    <property type="match status" value="1"/>
</dbReference>
<dbReference type="GO" id="GO:0006508">
    <property type="term" value="P:proteolysis"/>
    <property type="evidence" value="ECO:0007669"/>
    <property type="project" value="UniProtKB-KW"/>
</dbReference>
<proteinExistence type="predicted"/>
<keyword evidence="2" id="KW-0645">Protease</keyword>
<dbReference type="RefSeq" id="WP_200283183.1">
    <property type="nucleotide sequence ID" value="NZ_JAENII010000020.1"/>
</dbReference>
<feature type="domain" description="Retropepsin-like aspartic endopeptidase" evidence="1">
    <location>
        <begin position="39"/>
        <end position="166"/>
    </location>
</feature>
<name>A0A934VHP7_9BACT</name>
<evidence type="ECO:0000313" key="2">
    <source>
        <dbReference type="EMBL" id="MBK1828905.1"/>
    </source>
</evidence>
<dbReference type="Gene3D" id="2.40.70.10">
    <property type="entry name" value="Acid Proteases"/>
    <property type="match status" value="1"/>
</dbReference>
<dbReference type="InterPro" id="IPR021109">
    <property type="entry name" value="Peptidase_aspartic_dom_sf"/>
</dbReference>
<dbReference type="EMBL" id="JAENII010000020">
    <property type="protein sequence ID" value="MBK1828905.1"/>
    <property type="molecule type" value="Genomic_DNA"/>
</dbReference>
<dbReference type="AlphaFoldDB" id="A0A934VHP7"/>